<name>A0ABP7NK33_9MICO</name>
<accession>A0ABP7NK33</accession>
<protein>
    <recommendedName>
        <fullName evidence="3">Peptidase M15B domain-containing protein</fullName>
    </recommendedName>
</protein>
<sequence>MQTSDLGHGRGWLRADAAASIRRVDARIGHPLQITDAGRTNAEQWEAWRKYGSPRAAYPGTSTHETGIAIDTDERIVGVLAEHGWYRPFDFEPWHFKYVPTNDRRRQDSTMPPLPKGKTMDDVRQMHWMKDSKTVGGRALFVPGTAWAVPWTESGATYANRFARGLDTGDTIEVTKSLFDAVLAASARCAPTALTIETVHADA</sequence>
<dbReference type="RefSeq" id="WP_344820370.1">
    <property type="nucleotide sequence ID" value="NZ_BAABCP010000002.1"/>
</dbReference>
<gene>
    <name evidence="1" type="ORF">GCM10022383_28430</name>
</gene>
<dbReference type="Gene3D" id="3.30.1380.10">
    <property type="match status" value="1"/>
</dbReference>
<dbReference type="InterPro" id="IPR009045">
    <property type="entry name" value="Zn_M74/Hedgehog-like"/>
</dbReference>
<dbReference type="CDD" id="cd14814">
    <property type="entry name" value="Peptidase_M15"/>
    <property type="match status" value="1"/>
</dbReference>
<proteinExistence type="predicted"/>
<evidence type="ECO:0008006" key="3">
    <source>
        <dbReference type="Google" id="ProtNLM"/>
    </source>
</evidence>
<dbReference type="SUPFAM" id="SSF55166">
    <property type="entry name" value="Hedgehog/DD-peptidase"/>
    <property type="match status" value="1"/>
</dbReference>
<evidence type="ECO:0000313" key="2">
    <source>
        <dbReference type="Proteomes" id="UP001501591"/>
    </source>
</evidence>
<dbReference type="Proteomes" id="UP001501591">
    <property type="component" value="Unassembled WGS sequence"/>
</dbReference>
<keyword evidence="2" id="KW-1185">Reference proteome</keyword>
<evidence type="ECO:0000313" key="1">
    <source>
        <dbReference type="EMBL" id="GAA3948971.1"/>
    </source>
</evidence>
<reference evidence="2" key="1">
    <citation type="journal article" date="2019" name="Int. J. Syst. Evol. Microbiol.">
        <title>The Global Catalogue of Microorganisms (GCM) 10K type strain sequencing project: providing services to taxonomists for standard genome sequencing and annotation.</title>
        <authorList>
            <consortium name="The Broad Institute Genomics Platform"/>
            <consortium name="The Broad Institute Genome Sequencing Center for Infectious Disease"/>
            <person name="Wu L."/>
            <person name="Ma J."/>
        </authorList>
    </citation>
    <scope>NUCLEOTIDE SEQUENCE [LARGE SCALE GENOMIC DNA]</scope>
    <source>
        <strain evidence="2">JCM 17024</strain>
    </source>
</reference>
<dbReference type="EMBL" id="BAABCP010000002">
    <property type="protein sequence ID" value="GAA3948971.1"/>
    <property type="molecule type" value="Genomic_DNA"/>
</dbReference>
<comment type="caution">
    <text evidence="1">The sequence shown here is derived from an EMBL/GenBank/DDBJ whole genome shotgun (WGS) entry which is preliminary data.</text>
</comment>
<organism evidence="1 2">
    <name type="scientific">Microbacterium soli</name>
    <dbReference type="NCBI Taxonomy" id="446075"/>
    <lineage>
        <taxon>Bacteria</taxon>
        <taxon>Bacillati</taxon>
        <taxon>Actinomycetota</taxon>
        <taxon>Actinomycetes</taxon>
        <taxon>Micrococcales</taxon>
        <taxon>Microbacteriaceae</taxon>
        <taxon>Microbacterium</taxon>
    </lineage>
</organism>